<dbReference type="SUPFAM" id="SSF56112">
    <property type="entry name" value="Protein kinase-like (PK-like)"/>
    <property type="match status" value="1"/>
</dbReference>
<evidence type="ECO:0000259" key="6">
    <source>
        <dbReference type="PROSITE" id="PS50011"/>
    </source>
</evidence>
<dbReference type="Gene3D" id="1.25.10.10">
    <property type="entry name" value="Leucine-rich Repeat Variant"/>
    <property type="match status" value="1"/>
</dbReference>
<dbReference type="GO" id="GO:0004672">
    <property type="term" value="F:protein kinase activity"/>
    <property type="evidence" value="ECO:0007669"/>
    <property type="project" value="InterPro"/>
</dbReference>
<sequence length="406" mass="44412">VLQDIVELVGAELLKQGPQAVTMLQTCLGAPSAEVQGAAARLALQMVEDLEKDVTGPIGALMPTVFTVMKSFAVASEHEEILKETLESLISAADEEPEFFKENGLQQVWPLLLEMCRANHWGDAQVRHSAMEAAMSFFEGLCADFCKAEGQPFLEQLILLNLEWMLEVEENVDTWTSSADKEDEDDLDDDLVGIGEENLDRMAQQCAEKEALEEAFMPTLFKVLRAVLAAPTSTWKHVRSCVMAVSQAPRFAGQKAPSPGPATYSPSALGRPRVLAYTFGRPKKKAPKLRMIEITKLGLAEKLGSGGLGTVYAGHFGGKEAAVKVYRPQPGLLADPDQDRKALREEASMLQRVAHPHIVEAICLVSERGAIAGFCMERLGESFETASSQGHLCWQRLEKAFGQLVE</sequence>
<dbReference type="InterPro" id="IPR016024">
    <property type="entry name" value="ARM-type_fold"/>
</dbReference>
<evidence type="ECO:0000256" key="4">
    <source>
        <dbReference type="ARBA" id="ARBA00022737"/>
    </source>
</evidence>
<dbReference type="Proteomes" id="UP000601435">
    <property type="component" value="Unassembled WGS sequence"/>
</dbReference>
<dbReference type="PANTHER" id="PTHR10527">
    <property type="entry name" value="IMPORTIN BETA"/>
    <property type="match status" value="1"/>
</dbReference>
<dbReference type="InterPro" id="IPR041653">
    <property type="entry name" value="Importin_rep_4"/>
</dbReference>
<keyword evidence="8" id="KW-1185">Reference proteome</keyword>
<evidence type="ECO:0000256" key="2">
    <source>
        <dbReference type="ARBA" id="ARBA00022448"/>
    </source>
</evidence>
<proteinExistence type="predicted"/>
<comment type="subcellular location">
    <subcellularLocation>
        <location evidence="1">Cytoplasm</location>
    </subcellularLocation>
</comment>
<accession>A0A812YKK8</accession>
<keyword evidence="3" id="KW-0963">Cytoplasm</keyword>
<keyword evidence="2" id="KW-0813">Transport</keyword>
<name>A0A812YKK8_9DINO</name>
<dbReference type="Pfam" id="PF18808">
    <property type="entry name" value="Importin_rep_4"/>
    <property type="match status" value="1"/>
</dbReference>
<evidence type="ECO:0000313" key="7">
    <source>
        <dbReference type="EMBL" id="CAE7786925.1"/>
    </source>
</evidence>
<dbReference type="GO" id="GO:0006606">
    <property type="term" value="P:protein import into nucleus"/>
    <property type="evidence" value="ECO:0007669"/>
    <property type="project" value="InterPro"/>
</dbReference>
<dbReference type="InterPro" id="IPR011989">
    <property type="entry name" value="ARM-like"/>
</dbReference>
<dbReference type="PROSITE" id="PS50011">
    <property type="entry name" value="PROTEIN_KINASE_DOM"/>
    <property type="match status" value="1"/>
</dbReference>
<comment type="caution">
    <text evidence="7">The sequence shown here is derived from an EMBL/GenBank/DDBJ whole genome shotgun (WGS) entry which is preliminary data.</text>
</comment>
<protein>
    <submittedName>
        <fullName evidence="7">CTSC protein</fullName>
    </submittedName>
</protein>
<dbReference type="GO" id="GO:0005634">
    <property type="term" value="C:nucleus"/>
    <property type="evidence" value="ECO:0007669"/>
    <property type="project" value="UniProtKB-SubCell"/>
</dbReference>
<dbReference type="InterPro" id="IPR011009">
    <property type="entry name" value="Kinase-like_dom_sf"/>
</dbReference>
<dbReference type="InterPro" id="IPR000719">
    <property type="entry name" value="Prot_kinase_dom"/>
</dbReference>
<evidence type="ECO:0000256" key="1">
    <source>
        <dbReference type="ARBA" id="ARBA00004496"/>
    </source>
</evidence>
<evidence type="ECO:0000256" key="5">
    <source>
        <dbReference type="ARBA" id="ARBA00022927"/>
    </source>
</evidence>
<dbReference type="InterPro" id="IPR040122">
    <property type="entry name" value="Importin_beta"/>
</dbReference>
<dbReference type="OrthoDB" id="4062651at2759"/>
<feature type="domain" description="Protein kinase" evidence="6">
    <location>
        <begin position="297"/>
        <end position="406"/>
    </location>
</feature>
<dbReference type="AlphaFoldDB" id="A0A812YKK8"/>
<evidence type="ECO:0000256" key="3">
    <source>
        <dbReference type="ARBA" id="ARBA00022490"/>
    </source>
</evidence>
<feature type="non-terminal residue" evidence="7">
    <location>
        <position position="1"/>
    </location>
</feature>
<feature type="non-terminal residue" evidence="7">
    <location>
        <position position="406"/>
    </location>
</feature>
<reference evidence="7" key="1">
    <citation type="submission" date="2021-02" db="EMBL/GenBank/DDBJ databases">
        <authorList>
            <person name="Dougan E. K."/>
            <person name="Rhodes N."/>
            <person name="Thang M."/>
            <person name="Chan C."/>
        </authorList>
    </citation>
    <scope>NUCLEOTIDE SEQUENCE</scope>
</reference>
<gene>
    <name evidence="7" type="primary">CTSC</name>
    <name evidence="7" type="ORF">SNEC2469_LOCUS23092</name>
</gene>
<keyword evidence="5" id="KW-0653">Protein transport</keyword>
<dbReference type="EMBL" id="CAJNJA010042756">
    <property type="protein sequence ID" value="CAE7786925.1"/>
    <property type="molecule type" value="Genomic_DNA"/>
</dbReference>
<keyword evidence="4" id="KW-0677">Repeat</keyword>
<organism evidence="7 8">
    <name type="scientific">Symbiodinium necroappetens</name>
    <dbReference type="NCBI Taxonomy" id="1628268"/>
    <lineage>
        <taxon>Eukaryota</taxon>
        <taxon>Sar</taxon>
        <taxon>Alveolata</taxon>
        <taxon>Dinophyceae</taxon>
        <taxon>Suessiales</taxon>
        <taxon>Symbiodiniaceae</taxon>
        <taxon>Symbiodinium</taxon>
    </lineage>
</organism>
<dbReference type="GO" id="GO:0005524">
    <property type="term" value="F:ATP binding"/>
    <property type="evidence" value="ECO:0007669"/>
    <property type="project" value="InterPro"/>
</dbReference>
<dbReference type="GO" id="GO:0005737">
    <property type="term" value="C:cytoplasm"/>
    <property type="evidence" value="ECO:0007669"/>
    <property type="project" value="UniProtKB-SubCell"/>
</dbReference>
<evidence type="ECO:0000313" key="8">
    <source>
        <dbReference type="Proteomes" id="UP000601435"/>
    </source>
</evidence>
<dbReference type="Gene3D" id="3.30.200.20">
    <property type="entry name" value="Phosphorylase Kinase, domain 1"/>
    <property type="match status" value="1"/>
</dbReference>
<dbReference type="SUPFAM" id="SSF48371">
    <property type="entry name" value="ARM repeat"/>
    <property type="match status" value="1"/>
</dbReference>